<keyword evidence="3 6" id="KW-1133">Transmembrane helix</keyword>
<keyword evidence="2 6" id="KW-0812">Transmembrane</keyword>
<reference evidence="8" key="1">
    <citation type="journal article" date="2023" name="Mol. Phylogenet. Evol.">
        <title>Genome-scale phylogeny and comparative genomics of the fungal order Sordariales.</title>
        <authorList>
            <person name="Hensen N."/>
            <person name="Bonometti L."/>
            <person name="Westerberg I."/>
            <person name="Brannstrom I.O."/>
            <person name="Guillou S."/>
            <person name="Cros-Aarteil S."/>
            <person name="Calhoun S."/>
            <person name="Haridas S."/>
            <person name="Kuo A."/>
            <person name="Mondo S."/>
            <person name="Pangilinan J."/>
            <person name="Riley R."/>
            <person name="LaButti K."/>
            <person name="Andreopoulos B."/>
            <person name="Lipzen A."/>
            <person name="Chen C."/>
            <person name="Yan M."/>
            <person name="Daum C."/>
            <person name="Ng V."/>
            <person name="Clum A."/>
            <person name="Steindorff A."/>
            <person name="Ohm R.A."/>
            <person name="Martin F."/>
            <person name="Silar P."/>
            <person name="Natvig D.O."/>
            <person name="Lalanne C."/>
            <person name="Gautier V."/>
            <person name="Ament-Velasquez S.L."/>
            <person name="Kruys A."/>
            <person name="Hutchinson M.I."/>
            <person name="Powell A.J."/>
            <person name="Barry K."/>
            <person name="Miller A.N."/>
            <person name="Grigoriev I.V."/>
            <person name="Debuchy R."/>
            <person name="Gladieux P."/>
            <person name="Hiltunen Thoren M."/>
            <person name="Johannesson H."/>
        </authorList>
    </citation>
    <scope>NUCLEOTIDE SEQUENCE</scope>
    <source>
        <strain evidence="8">CBS 333.67</strain>
    </source>
</reference>
<sequence length="428" mass="47077">MASQLPPGTDLCAIPAGVPPDGQLPNLVDPENLRASLIAVPAIMTAWSLIFTAARIYTNRRKMTWADYFVAIAFVLSTTYTALVLAMLKYARHQWDVPACWFDGTYMKILFAQGTLLGPVIFFAKSAIFLLYLQIFVTGVHHKLRIAIYAGLALTFLAYWAGVPLEAYFAAPHAGQPWEILLMNGMPERLITWGVVQGSLSVFLDIYIFVLPLAPLAKLRLSNRKRVGLLAVFATALMGVIASVIALVFRVRLRTTHDITWVQNCLFICVIVENNVAIIVSSMPAFATFMRVYVSETTFAKSLLSKFGSSNSNGSWDFPTKPSFVKTWPIGGSETWSRTDASLSHHHHHHHHNDPTPPLPMHNFQFPAQAARADFPFADTTLLTTGITETSISAKQDIVAGKPGAGPGIVRTVDIDQELHPASVNSMV</sequence>
<protein>
    <recommendedName>
        <fullName evidence="7">Rhodopsin domain-containing protein</fullName>
    </recommendedName>
</protein>
<evidence type="ECO:0000259" key="7">
    <source>
        <dbReference type="Pfam" id="PF20684"/>
    </source>
</evidence>
<proteinExistence type="inferred from homology"/>
<evidence type="ECO:0000313" key="8">
    <source>
        <dbReference type="EMBL" id="KAK3303782.1"/>
    </source>
</evidence>
<dbReference type="Proteomes" id="UP001273166">
    <property type="component" value="Unassembled WGS sequence"/>
</dbReference>
<name>A0AAJ0LZT7_9PEZI</name>
<evidence type="ECO:0000256" key="4">
    <source>
        <dbReference type="ARBA" id="ARBA00023136"/>
    </source>
</evidence>
<evidence type="ECO:0000256" key="3">
    <source>
        <dbReference type="ARBA" id="ARBA00022989"/>
    </source>
</evidence>
<dbReference type="RefSeq" id="XP_062719562.1">
    <property type="nucleotide sequence ID" value="XM_062863615.1"/>
</dbReference>
<dbReference type="Pfam" id="PF20684">
    <property type="entry name" value="Fung_rhodopsin"/>
    <property type="match status" value="1"/>
</dbReference>
<feature type="transmembrane region" description="Helical" evidence="6">
    <location>
        <begin position="68"/>
        <end position="90"/>
    </location>
</feature>
<evidence type="ECO:0000256" key="6">
    <source>
        <dbReference type="SAM" id="Phobius"/>
    </source>
</evidence>
<reference evidence="8" key="2">
    <citation type="submission" date="2023-06" db="EMBL/GenBank/DDBJ databases">
        <authorList>
            <consortium name="Lawrence Berkeley National Laboratory"/>
            <person name="Mondo S.J."/>
            <person name="Hensen N."/>
            <person name="Bonometti L."/>
            <person name="Westerberg I."/>
            <person name="Brannstrom I.O."/>
            <person name="Guillou S."/>
            <person name="Cros-Aarteil S."/>
            <person name="Calhoun S."/>
            <person name="Haridas S."/>
            <person name="Kuo A."/>
            <person name="Pangilinan J."/>
            <person name="Riley R."/>
            <person name="Labutti K."/>
            <person name="Andreopoulos B."/>
            <person name="Lipzen A."/>
            <person name="Chen C."/>
            <person name="Yanf M."/>
            <person name="Daum C."/>
            <person name="Ng V."/>
            <person name="Clum A."/>
            <person name="Steindorff A."/>
            <person name="Ohm R."/>
            <person name="Martin F."/>
            <person name="Silar P."/>
            <person name="Natvig D."/>
            <person name="Lalanne C."/>
            <person name="Gautier V."/>
            <person name="Ament-Velasquez S.L."/>
            <person name="Kruys A."/>
            <person name="Hutchinson M.I."/>
            <person name="Powell A.J."/>
            <person name="Barry K."/>
            <person name="Miller A.N."/>
            <person name="Grigoriev I.V."/>
            <person name="Debuchy R."/>
            <person name="Gladieux P."/>
            <person name="Thoren M.H."/>
            <person name="Johannesson H."/>
        </authorList>
    </citation>
    <scope>NUCLEOTIDE SEQUENCE</scope>
    <source>
        <strain evidence="8">CBS 333.67</strain>
    </source>
</reference>
<dbReference type="InterPro" id="IPR049326">
    <property type="entry name" value="Rhodopsin_dom_fungi"/>
</dbReference>
<evidence type="ECO:0000313" key="9">
    <source>
        <dbReference type="Proteomes" id="UP001273166"/>
    </source>
</evidence>
<comment type="similarity">
    <text evidence="5">Belongs to the SAT4 family.</text>
</comment>
<evidence type="ECO:0000256" key="2">
    <source>
        <dbReference type="ARBA" id="ARBA00022692"/>
    </source>
</evidence>
<dbReference type="AlphaFoldDB" id="A0AAJ0LZT7"/>
<comment type="caution">
    <text evidence="8">The sequence shown here is derived from an EMBL/GenBank/DDBJ whole genome shotgun (WGS) entry which is preliminary data.</text>
</comment>
<evidence type="ECO:0000256" key="5">
    <source>
        <dbReference type="ARBA" id="ARBA00038359"/>
    </source>
</evidence>
<organism evidence="8 9">
    <name type="scientific">Chaetomium strumarium</name>
    <dbReference type="NCBI Taxonomy" id="1170767"/>
    <lineage>
        <taxon>Eukaryota</taxon>
        <taxon>Fungi</taxon>
        <taxon>Dikarya</taxon>
        <taxon>Ascomycota</taxon>
        <taxon>Pezizomycotina</taxon>
        <taxon>Sordariomycetes</taxon>
        <taxon>Sordariomycetidae</taxon>
        <taxon>Sordariales</taxon>
        <taxon>Chaetomiaceae</taxon>
        <taxon>Chaetomium</taxon>
    </lineage>
</organism>
<dbReference type="PANTHER" id="PTHR33048">
    <property type="entry name" value="PTH11-LIKE INTEGRAL MEMBRANE PROTEIN (AFU_ORTHOLOGUE AFUA_5G11245)"/>
    <property type="match status" value="1"/>
</dbReference>
<keyword evidence="4 6" id="KW-0472">Membrane</keyword>
<keyword evidence="9" id="KW-1185">Reference proteome</keyword>
<dbReference type="InterPro" id="IPR052337">
    <property type="entry name" value="SAT4-like"/>
</dbReference>
<dbReference type="EMBL" id="JAUDZG010000006">
    <property type="protein sequence ID" value="KAK3303782.1"/>
    <property type="molecule type" value="Genomic_DNA"/>
</dbReference>
<feature type="transmembrane region" description="Helical" evidence="6">
    <location>
        <begin position="146"/>
        <end position="170"/>
    </location>
</feature>
<gene>
    <name evidence="8" type="ORF">B0T15DRAFT_283949</name>
</gene>
<dbReference type="GO" id="GO:0016020">
    <property type="term" value="C:membrane"/>
    <property type="evidence" value="ECO:0007669"/>
    <property type="project" value="UniProtKB-SubCell"/>
</dbReference>
<dbReference type="PANTHER" id="PTHR33048:SF47">
    <property type="entry name" value="INTEGRAL MEMBRANE PROTEIN-RELATED"/>
    <property type="match status" value="1"/>
</dbReference>
<feature type="transmembrane region" description="Helical" evidence="6">
    <location>
        <begin position="110"/>
        <end position="134"/>
    </location>
</feature>
<feature type="transmembrane region" description="Helical" evidence="6">
    <location>
        <begin position="35"/>
        <end position="56"/>
    </location>
</feature>
<feature type="transmembrane region" description="Helical" evidence="6">
    <location>
        <begin position="227"/>
        <end position="249"/>
    </location>
</feature>
<comment type="subcellular location">
    <subcellularLocation>
        <location evidence="1">Membrane</location>
        <topology evidence="1">Multi-pass membrane protein</topology>
    </subcellularLocation>
</comment>
<feature type="transmembrane region" description="Helical" evidence="6">
    <location>
        <begin position="261"/>
        <end position="281"/>
    </location>
</feature>
<accession>A0AAJ0LZT7</accession>
<feature type="transmembrane region" description="Helical" evidence="6">
    <location>
        <begin position="190"/>
        <end position="215"/>
    </location>
</feature>
<dbReference type="GeneID" id="87882444"/>
<feature type="domain" description="Rhodopsin" evidence="7">
    <location>
        <begin position="54"/>
        <end position="290"/>
    </location>
</feature>
<evidence type="ECO:0000256" key="1">
    <source>
        <dbReference type="ARBA" id="ARBA00004141"/>
    </source>
</evidence>